<sequence>MYSDPVIKQYLLFMRPILQETQRVLKAFQGDNIDPTKLLCDLTELIESLSHKILLPTARVNPLTGDISSFVDRRAYLGYEFENSCKDLKLQPEVEGNLRERCTSFILKYVSELRSRLPENLNVLKNMTYFSVSNCLRQVKPSIVDVAALFGYSAKLDEVDTQWRNICYHKWDNTSSTETFWNEVSNYKDAAGVRKFAELSQVAMDILSLPHSNADVERLFSQLNLVKSKIRNRLHPDTVNSILCVRSGLQRRETCCYSYELPRSVTSKIGTMQAYSDSYKEGTSSSASRNEDADDVLSFL</sequence>
<accession>A0AAE1G0X3</accession>
<gene>
    <name evidence="3" type="ORF">Pcinc_011403</name>
</gene>
<dbReference type="AlphaFoldDB" id="A0AAE1G0X3"/>
<evidence type="ECO:0000313" key="3">
    <source>
        <dbReference type="EMBL" id="KAK3884338.1"/>
    </source>
</evidence>
<dbReference type="Pfam" id="PF05699">
    <property type="entry name" value="Dimer_Tnp_hAT"/>
    <property type="match status" value="1"/>
</dbReference>
<dbReference type="InterPro" id="IPR012337">
    <property type="entry name" value="RNaseH-like_sf"/>
</dbReference>
<feature type="domain" description="HAT C-terminal dimerisation" evidence="2">
    <location>
        <begin position="195"/>
        <end position="247"/>
    </location>
</feature>
<dbReference type="SUPFAM" id="SSF53098">
    <property type="entry name" value="Ribonuclease H-like"/>
    <property type="match status" value="1"/>
</dbReference>
<organism evidence="3 4">
    <name type="scientific">Petrolisthes cinctipes</name>
    <name type="common">Flat porcelain crab</name>
    <dbReference type="NCBI Taxonomy" id="88211"/>
    <lineage>
        <taxon>Eukaryota</taxon>
        <taxon>Metazoa</taxon>
        <taxon>Ecdysozoa</taxon>
        <taxon>Arthropoda</taxon>
        <taxon>Crustacea</taxon>
        <taxon>Multicrustacea</taxon>
        <taxon>Malacostraca</taxon>
        <taxon>Eumalacostraca</taxon>
        <taxon>Eucarida</taxon>
        <taxon>Decapoda</taxon>
        <taxon>Pleocyemata</taxon>
        <taxon>Anomura</taxon>
        <taxon>Galatheoidea</taxon>
        <taxon>Porcellanidae</taxon>
        <taxon>Petrolisthes</taxon>
    </lineage>
</organism>
<feature type="compositionally biased region" description="Polar residues" evidence="1">
    <location>
        <begin position="279"/>
        <end position="288"/>
    </location>
</feature>
<evidence type="ECO:0000259" key="2">
    <source>
        <dbReference type="Pfam" id="PF05699"/>
    </source>
</evidence>
<evidence type="ECO:0000313" key="4">
    <source>
        <dbReference type="Proteomes" id="UP001286313"/>
    </source>
</evidence>
<proteinExistence type="predicted"/>
<feature type="region of interest" description="Disordered" evidence="1">
    <location>
        <begin position="279"/>
        <end position="300"/>
    </location>
</feature>
<dbReference type="GO" id="GO:0046983">
    <property type="term" value="F:protein dimerization activity"/>
    <property type="evidence" value="ECO:0007669"/>
    <property type="project" value="InterPro"/>
</dbReference>
<keyword evidence="4" id="KW-1185">Reference proteome</keyword>
<name>A0AAE1G0X3_PETCI</name>
<reference evidence="3" key="1">
    <citation type="submission" date="2023-10" db="EMBL/GenBank/DDBJ databases">
        <title>Genome assemblies of two species of porcelain crab, Petrolisthes cinctipes and Petrolisthes manimaculis (Anomura: Porcellanidae).</title>
        <authorList>
            <person name="Angst P."/>
        </authorList>
    </citation>
    <scope>NUCLEOTIDE SEQUENCE</scope>
    <source>
        <strain evidence="3">PB745_01</strain>
        <tissue evidence="3">Gill</tissue>
    </source>
</reference>
<dbReference type="PANTHER" id="PTHR37162:SF1">
    <property type="entry name" value="BED-TYPE DOMAIN-CONTAINING PROTEIN"/>
    <property type="match status" value="1"/>
</dbReference>
<evidence type="ECO:0000256" key="1">
    <source>
        <dbReference type="SAM" id="MobiDB-lite"/>
    </source>
</evidence>
<dbReference type="PANTHER" id="PTHR37162">
    <property type="entry name" value="HAT FAMILY DIMERISATION DOMAINCONTAINING PROTEIN-RELATED"/>
    <property type="match status" value="1"/>
</dbReference>
<dbReference type="EMBL" id="JAWQEG010000893">
    <property type="protein sequence ID" value="KAK3884338.1"/>
    <property type="molecule type" value="Genomic_DNA"/>
</dbReference>
<protein>
    <recommendedName>
        <fullName evidence="2">HAT C-terminal dimerisation domain-containing protein</fullName>
    </recommendedName>
</protein>
<dbReference type="InterPro" id="IPR008906">
    <property type="entry name" value="HATC_C_dom"/>
</dbReference>
<comment type="caution">
    <text evidence="3">The sequence shown here is derived from an EMBL/GenBank/DDBJ whole genome shotgun (WGS) entry which is preliminary data.</text>
</comment>
<dbReference type="Proteomes" id="UP001286313">
    <property type="component" value="Unassembled WGS sequence"/>
</dbReference>